<evidence type="ECO:0000256" key="5">
    <source>
        <dbReference type="ARBA" id="ARBA00022984"/>
    </source>
</evidence>
<evidence type="ECO:0000256" key="6">
    <source>
        <dbReference type="ARBA" id="ARBA00023316"/>
    </source>
</evidence>
<reference evidence="12" key="1">
    <citation type="submission" date="2019-02" db="EMBL/GenBank/DDBJ databases">
        <title>A novel Candidatus Liberibacter species associated with the New Zealand native fuchsia psyllid, Ctenarytaina fuchsiae.</title>
        <authorList>
            <person name="Thompson S.M."/>
            <person name="Jorgensen N."/>
            <person name="David C."/>
            <person name="Bulman S.R."/>
            <person name="Smith G.R."/>
        </authorList>
    </citation>
    <scope>NUCLEOTIDE SEQUENCE</scope>
    <source>
        <strain evidence="12">Oxford</strain>
    </source>
</reference>
<keyword evidence="4" id="KW-0133">Cell shape</keyword>
<dbReference type="GO" id="GO:0009252">
    <property type="term" value="P:peptidoglycan biosynthetic process"/>
    <property type="evidence" value="ECO:0007669"/>
    <property type="project" value="UniProtKB-KW"/>
</dbReference>
<dbReference type="GO" id="GO:0008360">
    <property type="term" value="P:regulation of cell shape"/>
    <property type="evidence" value="ECO:0007669"/>
    <property type="project" value="UniProtKB-KW"/>
</dbReference>
<evidence type="ECO:0000256" key="9">
    <source>
        <dbReference type="RuleBase" id="RU004016"/>
    </source>
</evidence>
<organism evidence="12 13">
    <name type="scientific">Candidatus Liberibacter ctenarytainae</name>
    <dbReference type="NCBI Taxonomy" id="2020335"/>
    <lineage>
        <taxon>Bacteria</taxon>
        <taxon>Pseudomonadati</taxon>
        <taxon>Pseudomonadota</taxon>
        <taxon>Alphaproteobacteria</taxon>
        <taxon>Hyphomicrobiales</taxon>
        <taxon>Rhizobiaceae</taxon>
        <taxon>Liberibacter</taxon>
    </lineage>
</organism>
<keyword evidence="2" id="KW-0732">Signal</keyword>
<evidence type="ECO:0000313" key="13">
    <source>
        <dbReference type="Proteomes" id="UP000736856"/>
    </source>
</evidence>
<keyword evidence="12" id="KW-0121">Carboxypeptidase</keyword>
<gene>
    <name evidence="12" type="ORF">EU981_01890</name>
</gene>
<dbReference type="PRINTS" id="PR00725">
    <property type="entry name" value="DADACBPTASE1"/>
</dbReference>
<dbReference type="GO" id="GO:0006508">
    <property type="term" value="P:proteolysis"/>
    <property type="evidence" value="ECO:0007669"/>
    <property type="project" value="InterPro"/>
</dbReference>
<feature type="domain" description="Peptidase S11 D-alanyl-D-alanine carboxypeptidase A N-terminal" evidence="11">
    <location>
        <begin position="53"/>
        <end position="270"/>
    </location>
</feature>
<keyword evidence="6" id="KW-0961">Cell wall biogenesis/degradation</keyword>
<dbReference type="GO" id="GO:0009002">
    <property type="term" value="F:serine-type D-Ala-D-Ala carboxypeptidase activity"/>
    <property type="evidence" value="ECO:0007669"/>
    <property type="project" value="InterPro"/>
</dbReference>
<evidence type="ECO:0000256" key="1">
    <source>
        <dbReference type="ARBA" id="ARBA00007164"/>
    </source>
</evidence>
<feature type="binding site" evidence="8">
    <location>
        <position position="240"/>
    </location>
    <ligand>
        <name>substrate</name>
    </ligand>
</feature>
<dbReference type="Pfam" id="PF00768">
    <property type="entry name" value="Peptidase_S11"/>
    <property type="match status" value="1"/>
</dbReference>
<feature type="active site" description="Acyl-ester intermediate" evidence="7">
    <location>
        <position position="78"/>
    </location>
</feature>
<protein>
    <submittedName>
        <fullName evidence="12">D-alanyl-D-alanine carboxypeptidase</fullName>
    </submittedName>
</protein>
<proteinExistence type="inferred from homology"/>
<dbReference type="EMBL" id="SEOL01000002">
    <property type="protein sequence ID" value="MBL0848842.1"/>
    <property type="molecule type" value="Genomic_DNA"/>
</dbReference>
<dbReference type="Proteomes" id="UP000736856">
    <property type="component" value="Unassembled WGS sequence"/>
</dbReference>
<keyword evidence="5" id="KW-0573">Peptidoglycan synthesis</keyword>
<feature type="active site" description="Proton acceptor" evidence="7">
    <location>
        <position position="81"/>
    </location>
</feature>
<dbReference type="PANTHER" id="PTHR21581">
    <property type="entry name" value="D-ALANYL-D-ALANINE CARBOXYPEPTIDASE"/>
    <property type="match status" value="1"/>
</dbReference>
<evidence type="ECO:0000256" key="8">
    <source>
        <dbReference type="PIRSR" id="PIRSR618044-2"/>
    </source>
</evidence>
<evidence type="ECO:0000256" key="2">
    <source>
        <dbReference type="ARBA" id="ARBA00022729"/>
    </source>
</evidence>
<name>A0A937AJI0_9HYPH</name>
<feature type="compositionally biased region" description="Basic residues" evidence="10">
    <location>
        <begin position="289"/>
        <end position="307"/>
    </location>
</feature>
<dbReference type="AlphaFoldDB" id="A0A937AJI0"/>
<feature type="region of interest" description="Disordered" evidence="10">
    <location>
        <begin position="288"/>
        <end position="326"/>
    </location>
</feature>
<comment type="caution">
    <text evidence="12">The sequence shown here is derived from an EMBL/GenBank/DDBJ whole genome shotgun (WGS) entry which is preliminary data.</text>
</comment>
<comment type="similarity">
    <text evidence="1 9">Belongs to the peptidase S11 family.</text>
</comment>
<dbReference type="PANTHER" id="PTHR21581:SF6">
    <property type="entry name" value="TRAFFICKING PROTEIN PARTICLE COMPLEX SUBUNIT 12"/>
    <property type="match status" value="1"/>
</dbReference>
<evidence type="ECO:0000259" key="11">
    <source>
        <dbReference type="Pfam" id="PF00768"/>
    </source>
</evidence>
<keyword evidence="12" id="KW-0645">Protease</keyword>
<feature type="compositionally biased region" description="Polar residues" evidence="10">
    <location>
        <begin position="311"/>
        <end position="320"/>
    </location>
</feature>
<evidence type="ECO:0000256" key="4">
    <source>
        <dbReference type="ARBA" id="ARBA00022960"/>
    </source>
</evidence>
<evidence type="ECO:0000256" key="3">
    <source>
        <dbReference type="ARBA" id="ARBA00022801"/>
    </source>
</evidence>
<keyword evidence="3" id="KW-0378">Hydrolase</keyword>
<evidence type="ECO:0000313" key="12">
    <source>
        <dbReference type="EMBL" id="MBL0848842.1"/>
    </source>
</evidence>
<dbReference type="Gene3D" id="3.40.710.10">
    <property type="entry name" value="DD-peptidase/beta-lactamase superfamily"/>
    <property type="match status" value="1"/>
</dbReference>
<dbReference type="InterPro" id="IPR001967">
    <property type="entry name" value="Peptidase_S11_N"/>
</dbReference>
<feature type="active site" evidence="7">
    <location>
        <position position="138"/>
    </location>
</feature>
<dbReference type="InterPro" id="IPR012338">
    <property type="entry name" value="Beta-lactam/transpept-like"/>
</dbReference>
<evidence type="ECO:0000256" key="7">
    <source>
        <dbReference type="PIRSR" id="PIRSR618044-1"/>
    </source>
</evidence>
<evidence type="ECO:0000256" key="10">
    <source>
        <dbReference type="SAM" id="MobiDB-lite"/>
    </source>
</evidence>
<dbReference type="SUPFAM" id="SSF56601">
    <property type="entry name" value="beta-lactamase/transpeptidase-like"/>
    <property type="match status" value="1"/>
</dbReference>
<sequence length="352" mass="40252">MSQKNAQSWEKIHMTYESIRIHKGIKALWKIFIAFNIAIIGMESQSYAQTKYASIVIDVRTNKTINQFQQDSKRYPASLAKMMTLYIIFENLKAKKIDLTTKIPVSKTSTMQPPSKLYLRENIHFTTEQGILALITRSANDVSTAFAEFLSGSEKQFAKVMSDKAKELKMNNTVYKNASGLHHIGQVTTARDQATLGILLRKNFPQYYKYFSVRQFRYKNRIITNHNKLLGPAHNIDGIKTGYTQESGFNIATSVKTPDISLLAIIMGMPTHQARDQKTLKLIALFHKQNNRKRSQKHKKNHKKIVSKKSPSITKPSQTPLLEPSLKQYLPPKPLFIDYKNQTIITACTKKI</sequence>
<dbReference type="GO" id="GO:0071555">
    <property type="term" value="P:cell wall organization"/>
    <property type="evidence" value="ECO:0007669"/>
    <property type="project" value="UniProtKB-KW"/>
</dbReference>
<accession>A0A937AJI0</accession>
<dbReference type="InterPro" id="IPR018044">
    <property type="entry name" value="Peptidase_S11"/>
</dbReference>